<dbReference type="Proteomes" id="UP000325902">
    <property type="component" value="Unassembled WGS sequence"/>
</dbReference>
<dbReference type="InterPro" id="IPR029069">
    <property type="entry name" value="HotDog_dom_sf"/>
</dbReference>
<feature type="domain" description="Thioesterase" evidence="1">
    <location>
        <begin position="95"/>
        <end position="178"/>
    </location>
</feature>
<protein>
    <submittedName>
        <fullName evidence="2">Acyl-coenzyme A thioesterase THEM4</fullName>
    </submittedName>
</protein>
<dbReference type="AlphaFoldDB" id="A0A5N5DIE0"/>
<name>A0A5N5DIE0_9PEZI</name>
<dbReference type="CDD" id="cd03443">
    <property type="entry name" value="PaaI_thioesterase"/>
    <property type="match status" value="1"/>
</dbReference>
<evidence type="ECO:0000259" key="1">
    <source>
        <dbReference type="Pfam" id="PF03061"/>
    </source>
</evidence>
<reference evidence="2 3" key="1">
    <citation type="journal article" date="2019" name="Sci. Rep.">
        <title>A multi-omics analysis of the grapevine pathogen Lasiodiplodia theobromae reveals that temperature affects the expression of virulence- and pathogenicity-related genes.</title>
        <authorList>
            <person name="Felix C."/>
            <person name="Meneses R."/>
            <person name="Goncalves M.F.M."/>
            <person name="Tilleman L."/>
            <person name="Duarte A.S."/>
            <person name="Jorrin-Novo J.V."/>
            <person name="Van de Peer Y."/>
            <person name="Deforce D."/>
            <person name="Van Nieuwerburgh F."/>
            <person name="Esteves A.C."/>
            <person name="Alves A."/>
        </authorList>
    </citation>
    <scope>NUCLEOTIDE SEQUENCE [LARGE SCALE GENOMIC DNA]</scope>
    <source>
        <strain evidence="2 3">LA-SOL3</strain>
    </source>
</reference>
<dbReference type="SUPFAM" id="SSF54637">
    <property type="entry name" value="Thioesterase/thiol ester dehydrase-isomerase"/>
    <property type="match status" value="1"/>
</dbReference>
<organism evidence="2 3">
    <name type="scientific">Lasiodiplodia theobromae</name>
    <dbReference type="NCBI Taxonomy" id="45133"/>
    <lineage>
        <taxon>Eukaryota</taxon>
        <taxon>Fungi</taxon>
        <taxon>Dikarya</taxon>
        <taxon>Ascomycota</taxon>
        <taxon>Pezizomycotina</taxon>
        <taxon>Dothideomycetes</taxon>
        <taxon>Dothideomycetes incertae sedis</taxon>
        <taxon>Botryosphaeriales</taxon>
        <taxon>Botryosphaeriaceae</taxon>
        <taxon>Lasiodiplodia</taxon>
    </lineage>
</organism>
<evidence type="ECO:0000313" key="2">
    <source>
        <dbReference type="EMBL" id="KAB2577646.1"/>
    </source>
</evidence>
<dbReference type="PANTHER" id="PTHR47260">
    <property type="entry name" value="UPF0644 PROTEIN PB2B4.06"/>
    <property type="match status" value="1"/>
</dbReference>
<dbReference type="PANTHER" id="PTHR47260:SF6">
    <property type="entry name" value="THIOESTERASE DOMAIN-CONTAINING PROTEIN"/>
    <property type="match status" value="1"/>
</dbReference>
<dbReference type="InterPro" id="IPR006683">
    <property type="entry name" value="Thioestr_dom"/>
</dbReference>
<gene>
    <name evidence="2" type="primary">THEM4</name>
    <name evidence="2" type="ORF">DBV05_g3711</name>
</gene>
<sequence>MSPPPTVQGNVGRLEDIPWAAALLADENFVFAPTTTRIPKDSGEDSFMAETLNTERTVRSWVTQHTLPQDNTRFPISEARAFIDVGDGLNGYPATMHGGMIAALMDELTGLILNVNNDHQNHLSGANNPLNVMTAYLNVSYKKPLPVPGVILGTSKIEKVDGRKFYLRATLEDGNGQVYAVGEALFIELKSKI</sequence>
<accession>A0A5N5DIE0</accession>
<keyword evidence="3" id="KW-1185">Reference proteome</keyword>
<comment type="caution">
    <text evidence="2">The sequence shown here is derived from an EMBL/GenBank/DDBJ whole genome shotgun (WGS) entry which is preliminary data.</text>
</comment>
<dbReference type="InterPro" id="IPR052061">
    <property type="entry name" value="PTE-AB_protein"/>
</dbReference>
<dbReference type="OrthoDB" id="506431at2759"/>
<dbReference type="EMBL" id="VCHE01000016">
    <property type="protein sequence ID" value="KAB2577646.1"/>
    <property type="molecule type" value="Genomic_DNA"/>
</dbReference>
<dbReference type="Gene3D" id="3.10.129.10">
    <property type="entry name" value="Hotdog Thioesterase"/>
    <property type="match status" value="1"/>
</dbReference>
<proteinExistence type="predicted"/>
<dbReference type="Pfam" id="PF03061">
    <property type="entry name" value="4HBT"/>
    <property type="match status" value="1"/>
</dbReference>
<evidence type="ECO:0000313" key="3">
    <source>
        <dbReference type="Proteomes" id="UP000325902"/>
    </source>
</evidence>